<evidence type="ECO:0000256" key="3">
    <source>
        <dbReference type="ARBA" id="ARBA00022692"/>
    </source>
</evidence>
<dbReference type="FunFam" id="3.40.50.300:FF:000218">
    <property type="entry name" value="Multidrug ABC transporter ATP-binding protein"/>
    <property type="match status" value="1"/>
</dbReference>
<dbReference type="GO" id="GO:0016887">
    <property type="term" value="F:ATP hydrolysis activity"/>
    <property type="evidence" value="ECO:0007669"/>
    <property type="project" value="InterPro"/>
</dbReference>
<dbReference type="Proteomes" id="UP000005666">
    <property type="component" value="Chromosome 10"/>
</dbReference>
<evidence type="ECO:0000256" key="8">
    <source>
        <dbReference type="SAM" id="MobiDB-lite"/>
    </source>
</evidence>
<feature type="compositionally biased region" description="Basic and acidic residues" evidence="8">
    <location>
        <begin position="718"/>
        <end position="730"/>
    </location>
</feature>
<dbReference type="GO" id="GO:0015421">
    <property type="term" value="F:ABC-type oligopeptide transporter activity"/>
    <property type="evidence" value="ECO:0007669"/>
    <property type="project" value="TreeGrafter"/>
</dbReference>
<evidence type="ECO:0008006" key="14">
    <source>
        <dbReference type="Google" id="ProtNLM"/>
    </source>
</evidence>
<keyword evidence="4" id="KW-0547">Nucleotide-binding</keyword>
<keyword evidence="3 9" id="KW-0812">Transmembrane</keyword>
<gene>
    <name evidence="12" type="primary">TPHA0J00220</name>
    <name evidence="12" type="ordered locus">TPHA_0J00220</name>
</gene>
<keyword evidence="7 9" id="KW-0472">Membrane</keyword>
<evidence type="ECO:0000256" key="6">
    <source>
        <dbReference type="ARBA" id="ARBA00022989"/>
    </source>
</evidence>
<dbReference type="CDD" id="cd18573">
    <property type="entry name" value="ABC_6TM_ABCB10_like"/>
    <property type="match status" value="1"/>
</dbReference>
<feature type="transmembrane region" description="Helical" evidence="9">
    <location>
        <begin position="234"/>
        <end position="251"/>
    </location>
</feature>
<accession>G8BYA4</accession>
<dbReference type="PROSITE" id="PS50893">
    <property type="entry name" value="ABC_TRANSPORTER_2"/>
    <property type="match status" value="1"/>
</dbReference>
<feature type="transmembrane region" description="Helical" evidence="9">
    <location>
        <begin position="146"/>
        <end position="171"/>
    </location>
</feature>
<name>G8BYA4_TETPH</name>
<dbReference type="PROSITE" id="PS00211">
    <property type="entry name" value="ABC_TRANSPORTER_1"/>
    <property type="match status" value="1"/>
</dbReference>
<dbReference type="Gene3D" id="1.20.1560.10">
    <property type="entry name" value="ABC transporter type 1, transmembrane domain"/>
    <property type="match status" value="1"/>
</dbReference>
<dbReference type="PROSITE" id="PS50929">
    <property type="entry name" value="ABC_TM1F"/>
    <property type="match status" value="1"/>
</dbReference>
<dbReference type="GO" id="GO:0090374">
    <property type="term" value="P:oligopeptide export from mitochondrion"/>
    <property type="evidence" value="ECO:0007669"/>
    <property type="project" value="TreeGrafter"/>
</dbReference>
<evidence type="ECO:0000256" key="1">
    <source>
        <dbReference type="ARBA" id="ARBA00004141"/>
    </source>
</evidence>
<dbReference type="InterPro" id="IPR027417">
    <property type="entry name" value="P-loop_NTPase"/>
</dbReference>
<dbReference type="InterPro" id="IPR003593">
    <property type="entry name" value="AAA+_ATPase"/>
</dbReference>
<dbReference type="SUPFAM" id="SSF90123">
    <property type="entry name" value="ABC transporter transmembrane region"/>
    <property type="match status" value="1"/>
</dbReference>
<feature type="region of interest" description="Disordered" evidence="8">
    <location>
        <begin position="718"/>
        <end position="740"/>
    </location>
</feature>
<evidence type="ECO:0000259" key="11">
    <source>
        <dbReference type="PROSITE" id="PS50929"/>
    </source>
</evidence>
<dbReference type="InterPro" id="IPR017871">
    <property type="entry name" value="ABC_transporter-like_CS"/>
</dbReference>
<dbReference type="Pfam" id="PF00664">
    <property type="entry name" value="ABC_membrane"/>
    <property type="match status" value="1"/>
</dbReference>
<dbReference type="Pfam" id="PF00005">
    <property type="entry name" value="ABC_tran"/>
    <property type="match status" value="1"/>
</dbReference>
<dbReference type="OrthoDB" id="6500128at2759"/>
<evidence type="ECO:0000256" key="9">
    <source>
        <dbReference type="SAM" id="Phobius"/>
    </source>
</evidence>
<dbReference type="eggNOG" id="KOG0058">
    <property type="taxonomic scope" value="Eukaryota"/>
</dbReference>
<feature type="transmembrane region" description="Helical" evidence="9">
    <location>
        <begin position="257"/>
        <end position="274"/>
    </location>
</feature>
<dbReference type="GO" id="GO:0005743">
    <property type="term" value="C:mitochondrial inner membrane"/>
    <property type="evidence" value="ECO:0007669"/>
    <property type="project" value="EnsemblFungi"/>
</dbReference>
<organism evidence="12 13">
    <name type="scientific">Tetrapisispora phaffii (strain ATCC 24235 / CBS 4417 / NBRC 1672 / NRRL Y-8282 / UCD 70-5)</name>
    <name type="common">Yeast</name>
    <name type="synonym">Fabospora phaffii</name>
    <dbReference type="NCBI Taxonomy" id="1071381"/>
    <lineage>
        <taxon>Eukaryota</taxon>
        <taxon>Fungi</taxon>
        <taxon>Dikarya</taxon>
        <taxon>Ascomycota</taxon>
        <taxon>Saccharomycotina</taxon>
        <taxon>Saccharomycetes</taxon>
        <taxon>Saccharomycetales</taxon>
        <taxon>Saccharomycetaceae</taxon>
        <taxon>Tetrapisispora</taxon>
    </lineage>
</organism>
<dbReference type="SMART" id="SM00382">
    <property type="entry name" value="AAA"/>
    <property type="match status" value="1"/>
</dbReference>
<feature type="domain" description="ABC transmembrane type-1" evidence="11">
    <location>
        <begin position="93"/>
        <end position="398"/>
    </location>
</feature>
<keyword evidence="5" id="KW-0067">ATP-binding</keyword>
<evidence type="ECO:0000313" key="13">
    <source>
        <dbReference type="Proteomes" id="UP000005666"/>
    </source>
</evidence>
<evidence type="ECO:0000256" key="4">
    <source>
        <dbReference type="ARBA" id="ARBA00022741"/>
    </source>
</evidence>
<evidence type="ECO:0000256" key="2">
    <source>
        <dbReference type="ARBA" id="ARBA00005580"/>
    </source>
</evidence>
<dbReference type="RefSeq" id="XP_003687280.1">
    <property type="nucleotide sequence ID" value="XM_003687232.1"/>
</dbReference>
<proteinExistence type="inferred from homology"/>
<dbReference type="InterPro" id="IPR011527">
    <property type="entry name" value="ABC1_TM_dom"/>
</dbReference>
<feature type="transmembrane region" description="Helical" evidence="9">
    <location>
        <begin position="339"/>
        <end position="363"/>
    </location>
</feature>
<evidence type="ECO:0000313" key="12">
    <source>
        <dbReference type="EMBL" id="CCE64846.1"/>
    </source>
</evidence>
<dbReference type="PANTHER" id="PTHR43394">
    <property type="entry name" value="ATP-DEPENDENT PERMEASE MDL1, MITOCHONDRIAL"/>
    <property type="match status" value="1"/>
</dbReference>
<dbReference type="Gene3D" id="3.40.50.300">
    <property type="entry name" value="P-loop containing nucleotide triphosphate hydrolases"/>
    <property type="match status" value="1"/>
</dbReference>
<protein>
    <recommendedName>
        <fullName evidence="14">ABC transporter domain-containing protein</fullName>
    </recommendedName>
</protein>
<evidence type="ECO:0000256" key="5">
    <source>
        <dbReference type="ARBA" id="ARBA00022840"/>
    </source>
</evidence>
<dbReference type="PIRSF" id="PIRSF002773">
    <property type="entry name" value="ABC_prm/ATPase_B"/>
    <property type="match status" value="1"/>
</dbReference>
<dbReference type="InterPro" id="IPR036640">
    <property type="entry name" value="ABC1_TM_sf"/>
</dbReference>
<dbReference type="SUPFAM" id="SSF52540">
    <property type="entry name" value="P-loop containing nucleoside triphosphate hydrolases"/>
    <property type="match status" value="1"/>
</dbReference>
<dbReference type="InterPro" id="IPR003439">
    <property type="entry name" value="ABC_transporter-like_ATP-bd"/>
</dbReference>
<dbReference type="InterPro" id="IPR039421">
    <property type="entry name" value="Type_1_exporter"/>
</dbReference>
<evidence type="ECO:0000256" key="7">
    <source>
        <dbReference type="ARBA" id="ARBA00023136"/>
    </source>
</evidence>
<keyword evidence="13" id="KW-1185">Reference proteome</keyword>
<dbReference type="EMBL" id="HE612865">
    <property type="protein sequence ID" value="CCE64846.1"/>
    <property type="molecule type" value="Genomic_DNA"/>
</dbReference>
<evidence type="ECO:0000259" key="10">
    <source>
        <dbReference type="PROSITE" id="PS50893"/>
    </source>
</evidence>
<dbReference type="AlphaFoldDB" id="G8BYA4"/>
<feature type="transmembrane region" description="Helical" evidence="9">
    <location>
        <begin position="88"/>
        <end position="108"/>
    </location>
</feature>
<comment type="subcellular location">
    <subcellularLocation>
        <location evidence="1">Membrane</location>
        <topology evidence="1">Multi-pass membrane protein</topology>
    </subcellularLocation>
</comment>
<feature type="region of interest" description="Disordered" evidence="8">
    <location>
        <begin position="674"/>
        <end position="699"/>
    </location>
</feature>
<keyword evidence="6 9" id="KW-1133">Transmembrane helix</keyword>
<dbReference type="GeneID" id="11533032"/>
<feature type="domain" description="ABC transporter" evidence="10">
    <location>
        <begin position="431"/>
        <end position="671"/>
    </location>
</feature>
<reference evidence="12 13" key="1">
    <citation type="journal article" date="2011" name="Proc. Natl. Acad. Sci. U.S.A.">
        <title>Evolutionary erosion of yeast sex chromosomes by mating-type switching accidents.</title>
        <authorList>
            <person name="Gordon J.L."/>
            <person name="Armisen D."/>
            <person name="Proux-Wera E."/>
            <person name="Oheigeartaigh S.S."/>
            <person name="Byrne K.P."/>
            <person name="Wolfe K.H."/>
        </authorList>
    </citation>
    <scope>NUCLEOTIDE SEQUENCE [LARGE SCALE GENOMIC DNA]</scope>
    <source>
        <strain evidence="13">ATCC 24235 / CBS 4417 / NBRC 1672 / NRRL Y-8282 / UCD 70-5</strain>
    </source>
</reference>
<sequence>MMLALRATRLLGPWTKIQRPSTMQGWMLTRKLSFRAITIKPNEVKIACTITTKRWSSSKTTAPQVRVPKSRNDGNDIKRLLSLAKKDWKLLCIAVGLLTVSCTIGMSLPKVIGMVLDLLKNAISKSEDAELGSADLSIESSELPPIAFGLSLYEFLGCIGAALLIGTAANFGRVVLLRVLSERVVARLRSQVIKKTIHQDAEFFDNNKVGDLISRLGSDAYVVSRSMTQKVSDGFKALLCGGVGVGMMVSISPELSAFLLFFTPPVMLSSMYFGRLIRDNSRKLQEATGQLTRVSEEQFSGVKTVQAFVAEQREIKRYNNVIKDVYNVGKESAFINAKLFTITSSLGDMSFLLVLAYGSYLVLHGGLSIGDLTAYMMYTELTGSAVFGLSSFYSEIMQGVGAASRLFELTDRIPMISPTTGKKYIPGKGEIEFKNVSFAYPTRPGSQIFKSLNFKIEPGSNVCIVGPSGRGKSTIASLLLKYYKPTAGTITVDGQDISKLNSKSLRRHIGIVQQEPILMSGSIRDNITYGLTYEATAEEIRRVTKQCFCHNFITKFPDQYQTILGPNGTLLSGGQKQRIAIARALLKKPNVLILDEATSALDVESESAINYTFGKLMKKKEVTIISIAHRLSTIRRSEIVIVLGNDGSVVEIGKFKTLFGNPLSELSQLLNEKSTINERNPNEKPAETPEQESQKNAANESIVDVVLEEEILQNDIRSQDEKDILDKQPFPDKSSINLKI</sequence>
<dbReference type="STRING" id="1071381.G8BYA4"/>
<dbReference type="GO" id="GO:0005524">
    <property type="term" value="F:ATP binding"/>
    <property type="evidence" value="ECO:0007669"/>
    <property type="project" value="UniProtKB-KW"/>
</dbReference>
<dbReference type="OMA" id="MYTGHTL"/>
<dbReference type="PANTHER" id="PTHR43394:SF2">
    <property type="entry name" value="ATP-DEPENDENT PERMEASE MDL2, MITOCHONDRIAL"/>
    <property type="match status" value="1"/>
</dbReference>
<comment type="similarity">
    <text evidence="2">Belongs to the ABC transporter superfamily. ABCB family. Mitochondrial peptide exporter (TC 3.A.1.212) subfamily.</text>
</comment>
<dbReference type="KEGG" id="tpf:TPHA_0J00220"/>
<dbReference type="HOGENOM" id="CLU_000604_84_4_1"/>